<organism evidence="1 2">
    <name type="scientific">Gigaspora margarita</name>
    <dbReference type="NCBI Taxonomy" id="4874"/>
    <lineage>
        <taxon>Eukaryota</taxon>
        <taxon>Fungi</taxon>
        <taxon>Fungi incertae sedis</taxon>
        <taxon>Mucoromycota</taxon>
        <taxon>Glomeromycotina</taxon>
        <taxon>Glomeromycetes</taxon>
        <taxon>Diversisporales</taxon>
        <taxon>Gigasporaceae</taxon>
        <taxon>Gigaspora</taxon>
    </lineage>
</organism>
<feature type="non-terminal residue" evidence="1">
    <location>
        <position position="1"/>
    </location>
</feature>
<proteinExistence type="predicted"/>
<dbReference type="EMBL" id="CAJVQB010093386">
    <property type="protein sequence ID" value="CAG8848777.1"/>
    <property type="molecule type" value="Genomic_DNA"/>
</dbReference>
<dbReference type="Proteomes" id="UP000789901">
    <property type="component" value="Unassembled WGS sequence"/>
</dbReference>
<keyword evidence="2" id="KW-1185">Reference proteome</keyword>
<gene>
    <name evidence="1" type="ORF">GMARGA_LOCUS39358</name>
</gene>
<reference evidence="1 2" key="1">
    <citation type="submission" date="2021-06" db="EMBL/GenBank/DDBJ databases">
        <authorList>
            <person name="Kallberg Y."/>
            <person name="Tangrot J."/>
            <person name="Rosling A."/>
        </authorList>
    </citation>
    <scope>NUCLEOTIDE SEQUENCE [LARGE SCALE GENOMIC DNA]</scope>
    <source>
        <strain evidence="1 2">120-4 pot B 10/14</strain>
    </source>
</reference>
<comment type="caution">
    <text evidence="1">The sequence shown here is derived from an EMBL/GenBank/DDBJ whole genome shotgun (WGS) entry which is preliminary data.</text>
</comment>
<sequence length="54" mass="6083">ADIKCPNVVELCEMLDSFATAIQHNPISMISRQFQDANRENSAFESQTIDLRAI</sequence>
<protein>
    <submittedName>
        <fullName evidence="1">21176_t:CDS:1</fullName>
    </submittedName>
</protein>
<accession>A0ABN7X635</accession>
<name>A0ABN7X635_GIGMA</name>
<evidence type="ECO:0000313" key="1">
    <source>
        <dbReference type="EMBL" id="CAG8848777.1"/>
    </source>
</evidence>
<evidence type="ECO:0000313" key="2">
    <source>
        <dbReference type="Proteomes" id="UP000789901"/>
    </source>
</evidence>